<dbReference type="EMBL" id="JAFIQS010000001">
    <property type="protein sequence ID" value="KAG5174091.1"/>
    <property type="molecule type" value="Genomic_DNA"/>
</dbReference>
<reference evidence="2" key="1">
    <citation type="submission" date="2021-02" db="EMBL/GenBank/DDBJ databases">
        <title>Psilocybe cubensis genome.</title>
        <authorList>
            <person name="Mckernan K.J."/>
            <person name="Crawford S."/>
            <person name="Trippe A."/>
            <person name="Kane L.T."/>
            <person name="Mclaughlin S."/>
        </authorList>
    </citation>
    <scope>NUCLEOTIDE SEQUENCE [LARGE SCALE GENOMIC DNA]</scope>
    <source>
        <strain evidence="2">MGC-MH-2018</strain>
    </source>
</reference>
<name>A0A8H7YA21_PSICU</name>
<dbReference type="OrthoDB" id="21648at2759"/>
<comment type="caution">
    <text evidence="2">The sequence shown here is derived from an EMBL/GenBank/DDBJ whole genome shotgun (WGS) entry which is preliminary data.</text>
</comment>
<feature type="region of interest" description="Disordered" evidence="1">
    <location>
        <begin position="540"/>
        <end position="562"/>
    </location>
</feature>
<evidence type="ECO:0000313" key="2">
    <source>
        <dbReference type="EMBL" id="KAG5174091.1"/>
    </source>
</evidence>
<gene>
    <name evidence="2" type="ORF">JR316_000749</name>
</gene>
<organism evidence="2">
    <name type="scientific">Psilocybe cubensis</name>
    <name type="common">Psychedelic mushroom</name>
    <name type="synonym">Stropharia cubensis</name>
    <dbReference type="NCBI Taxonomy" id="181762"/>
    <lineage>
        <taxon>Eukaryota</taxon>
        <taxon>Fungi</taxon>
        <taxon>Dikarya</taxon>
        <taxon>Basidiomycota</taxon>
        <taxon>Agaricomycotina</taxon>
        <taxon>Agaricomycetes</taxon>
        <taxon>Agaricomycetidae</taxon>
        <taxon>Agaricales</taxon>
        <taxon>Agaricineae</taxon>
        <taxon>Strophariaceae</taxon>
        <taxon>Psilocybe</taxon>
    </lineage>
</organism>
<feature type="compositionally biased region" description="Polar residues" evidence="1">
    <location>
        <begin position="540"/>
        <end position="551"/>
    </location>
</feature>
<feature type="compositionally biased region" description="Basic and acidic residues" evidence="1">
    <location>
        <begin position="18"/>
        <end position="29"/>
    </location>
</feature>
<accession>A0A8H7YA21</accession>
<dbReference type="AlphaFoldDB" id="A0A8H7YA21"/>
<feature type="region of interest" description="Disordered" evidence="1">
    <location>
        <begin position="1"/>
        <end position="37"/>
    </location>
</feature>
<evidence type="ECO:0000256" key="1">
    <source>
        <dbReference type="SAM" id="MobiDB-lite"/>
    </source>
</evidence>
<protein>
    <submittedName>
        <fullName evidence="2">Uncharacterized protein</fullName>
    </submittedName>
</protein>
<proteinExistence type="predicted"/>
<feature type="compositionally biased region" description="Polar residues" evidence="1">
    <location>
        <begin position="1"/>
        <end position="11"/>
    </location>
</feature>
<sequence length="651" mass="71244">MMARATRSSTADLKRKRSFDNADNDEHASNKQNRTTDLPYHIDAHRLLAVLEAEDTLGLLDRVFPVPGSDDSASLRSLLTTSTSISTVHSAIQQLKPISSLPRARLSSTAEQQLRFCSLAHALLEQLPSTDIQTALASLPDVDSSPPRPKPSYALVQHLPAGDYWSSVLHTDDPPKNLHTANAELVAVLPTPSSSKDIPVPTLGSYSTKPLSPKKSPLSQRRVTASGFLDYGLYTSFAPSFDEDGEVVGNEQLGQVLWYREERKRLREIRCQHREETSSVVEITPELRKSLLSQDGSSSTNLVLESLLPPEDVESIKATLNSLELEKSVQTLLDRNQRALERLEELQFQRMTKHPTSNAEENSEEWETAQAILDSLTLLASLRPRSSSEQRPAIIPPASVLHKLHLTLSLEPSPGWYGTLPAGRSTALHDDLTVKVRPGAAIPTPVMSTPSTPASTSTANTYAGYSYAYPQQQQQTYRSQQAPTYTPYTPGQVSTYYQGYIPAGQQQQTYVTQQTYGTGTANQQPYGAAIGQQQITGYSQWYPQPNQASNGPGSGRGTPQPTLTTLPTNIPTSYGNFFNSTSSSTSSITTVTRSPAIANTVVSNVANVNANLHNQTPTQRHPQSPMVNGGSVYPAQQVYYPSYQMQTQPAR</sequence>